<evidence type="ECO:0000256" key="2">
    <source>
        <dbReference type="ARBA" id="ARBA00010864"/>
    </source>
</evidence>
<feature type="transmembrane region" description="Helical" evidence="8">
    <location>
        <begin position="371"/>
        <end position="393"/>
    </location>
</feature>
<evidence type="ECO:0000313" key="9">
    <source>
        <dbReference type="Proteomes" id="UP000504607"/>
    </source>
</evidence>
<dbReference type="KEGG" id="egu:105039416"/>
<dbReference type="GO" id="GO:0005886">
    <property type="term" value="C:plasma membrane"/>
    <property type="evidence" value="ECO:0007669"/>
    <property type="project" value="TreeGrafter"/>
</dbReference>
<dbReference type="Proteomes" id="UP000504607">
    <property type="component" value="Chromosome 2"/>
</dbReference>
<proteinExistence type="inferred from homology"/>
<dbReference type="FunCoup" id="A0A6I9QQW3">
    <property type="interactions" value="4"/>
</dbReference>
<name>A0A6I9QQW3_ELAGV</name>
<dbReference type="InterPro" id="IPR051143">
    <property type="entry name" value="TrkH_K-transport"/>
</dbReference>
<feature type="transmembrane region" description="Helical" evidence="8">
    <location>
        <begin position="188"/>
        <end position="214"/>
    </location>
</feature>
<feature type="transmembrane region" description="Helical" evidence="8">
    <location>
        <begin position="78"/>
        <end position="94"/>
    </location>
</feature>
<dbReference type="InParanoid" id="A0A6I9QQW3"/>
<dbReference type="PANTHER" id="PTHR31064">
    <property type="entry name" value="POTASSIUM TRANSPORT PROTEIN DDB_G0292412-RELATED"/>
    <property type="match status" value="1"/>
</dbReference>
<evidence type="ECO:0000256" key="1">
    <source>
        <dbReference type="ARBA" id="ARBA00004141"/>
    </source>
</evidence>
<feature type="transmembrane region" description="Helical" evidence="8">
    <location>
        <begin position="317"/>
        <end position="338"/>
    </location>
</feature>
<dbReference type="PANTHER" id="PTHR31064:SF30">
    <property type="entry name" value="HIGH-AFFINITY POTASSIUM TRANSPORT PROTEIN-RELATED"/>
    <property type="match status" value="1"/>
</dbReference>
<comment type="similarity">
    <text evidence="2">Belongs to the TrkH potassium transport family. HKT (TC 2.A.38.3) subfamily.</text>
</comment>
<evidence type="ECO:0000256" key="3">
    <source>
        <dbReference type="ARBA" id="ARBA00022448"/>
    </source>
</evidence>
<dbReference type="GO" id="GO:0030001">
    <property type="term" value="P:metal ion transport"/>
    <property type="evidence" value="ECO:0007669"/>
    <property type="project" value="UniProtKB-ARBA"/>
</dbReference>
<sequence>MEIVPVHSKRLHSPLHIRPPSNFISSFREFTASIYQFLLFHANPLWIQLCYFFFVSSIGFLLLKILPMRDAARNKPKDLDLFFMAVSANTVSSVDTVEMEAFSNSQLMILTLLMLLGGEVFISMVGLQFTRIKLEKKETPYNKANIELMSSKELANDSDQPELGTVDSGAISPESGSGYLRYSSIKQLGFVVLGYLLAVQIVGYVLILAYVSLVPSARAVLDGKGIHFHTFSIFTTVSSFTNCGFIPTNENMMVFKNGSGLLLLIIVQILAGNTMFPSFLRLVILVFEKHSKRREFDFMAKNQREIGFDHLLPGRRAVLHALNVLGFVMVQLILFCCFEWRSEGLDGLSPYRKILASLFQSVNSRHAGETIVDLSIISPAILVLYVVMMYLPFYTSFIPLGDDDGPSERKEGGSKRKNLVQNLILPELACLAIFVIIICITERKRLSEDPLNFSVLNIVIEVVSAYGNVGFSTGYGCERQLKPIGQCEDTWVGFSGKWSAKGKLTLMAVMLFGRLKKFSMVGGKAWKLG</sequence>
<evidence type="ECO:0000256" key="7">
    <source>
        <dbReference type="ARBA" id="ARBA00023136"/>
    </source>
</evidence>
<keyword evidence="4 8" id="KW-0812">Transmembrane</keyword>
<keyword evidence="6" id="KW-0406">Ion transport</keyword>
<evidence type="ECO:0000313" key="10">
    <source>
        <dbReference type="RefSeq" id="XP_010913851.1"/>
    </source>
</evidence>
<dbReference type="GeneID" id="105039416"/>
<dbReference type="RefSeq" id="XP_010913851.1">
    <property type="nucleotide sequence ID" value="XM_010915549.3"/>
</dbReference>
<organism evidence="9 10">
    <name type="scientific">Elaeis guineensis var. tenera</name>
    <name type="common">Oil palm</name>
    <dbReference type="NCBI Taxonomy" id="51953"/>
    <lineage>
        <taxon>Eukaryota</taxon>
        <taxon>Viridiplantae</taxon>
        <taxon>Streptophyta</taxon>
        <taxon>Embryophyta</taxon>
        <taxon>Tracheophyta</taxon>
        <taxon>Spermatophyta</taxon>
        <taxon>Magnoliopsida</taxon>
        <taxon>Liliopsida</taxon>
        <taxon>Arecaceae</taxon>
        <taxon>Arecoideae</taxon>
        <taxon>Cocoseae</taxon>
        <taxon>Elaeidinae</taxon>
        <taxon>Elaeis</taxon>
    </lineage>
</organism>
<dbReference type="InterPro" id="IPR003445">
    <property type="entry name" value="Cat_transpt"/>
</dbReference>
<accession>A0A6I9QQW3</accession>
<dbReference type="OrthoDB" id="9999863at2759"/>
<evidence type="ECO:0000256" key="8">
    <source>
        <dbReference type="SAM" id="Phobius"/>
    </source>
</evidence>
<dbReference type="GO" id="GO:0098662">
    <property type="term" value="P:inorganic cation transmembrane transport"/>
    <property type="evidence" value="ECO:0007669"/>
    <property type="project" value="UniProtKB-ARBA"/>
</dbReference>
<feature type="transmembrane region" description="Helical" evidence="8">
    <location>
        <begin position="226"/>
        <end position="248"/>
    </location>
</feature>
<feature type="transmembrane region" description="Helical" evidence="8">
    <location>
        <begin position="45"/>
        <end position="66"/>
    </location>
</feature>
<dbReference type="Pfam" id="PF02386">
    <property type="entry name" value="TrkH"/>
    <property type="match status" value="2"/>
</dbReference>
<feature type="transmembrane region" description="Helical" evidence="8">
    <location>
        <begin position="260"/>
        <end position="287"/>
    </location>
</feature>
<evidence type="ECO:0000256" key="6">
    <source>
        <dbReference type="ARBA" id="ARBA00023065"/>
    </source>
</evidence>
<gene>
    <name evidence="10" type="primary">LOC105039416</name>
</gene>
<dbReference type="AlphaFoldDB" id="A0A6I9QQW3"/>
<feature type="transmembrane region" description="Helical" evidence="8">
    <location>
        <begin position="106"/>
        <end position="127"/>
    </location>
</feature>
<evidence type="ECO:0000256" key="5">
    <source>
        <dbReference type="ARBA" id="ARBA00022989"/>
    </source>
</evidence>
<feature type="transmembrane region" description="Helical" evidence="8">
    <location>
        <begin position="423"/>
        <end position="441"/>
    </location>
</feature>
<evidence type="ECO:0000256" key="4">
    <source>
        <dbReference type="ARBA" id="ARBA00022692"/>
    </source>
</evidence>
<keyword evidence="9" id="KW-1185">Reference proteome</keyword>
<protein>
    <submittedName>
        <fullName evidence="10">Cation transporter HKT8-like</fullName>
    </submittedName>
</protein>
<reference evidence="10" key="1">
    <citation type="submission" date="2025-08" db="UniProtKB">
        <authorList>
            <consortium name="RefSeq"/>
        </authorList>
    </citation>
    <scope>IDENTIFICATION</scope>
</reference>
<dbReference type="GO" id="GO:0008324">
    <property type="term" value="F:monoatomic cation transmembrane transporter activity"/>
    <property type="evidence" value="ECO:0007669"/>
    <property type="project" value="InterPro"/>
</dbReference>
<keyword evidence="5 8" id="KW-1133">Transmembrane helix</keyword>
<keyword evidence="3" id="KW-0813">Transport</keyword>
<comment type="subcellular location">
    <subcellularLocation>
        <location evidence="1">Membrane</location>
        <topology evidence="1">Multi-pass membrane protein</topology>
    </subcellularLocation>
</comment>
<keyword evidence="7 8" id="KW-0472">Membrane</keyword>